<dbReference type="EMBL" id="KQ085884">
    <property type="protein sequence ID" value="KLO19945.1"/>
    <property type="molecule type" value="Genomic_DNA"/>
</dbReference>
<dbReference type="Pfam" id="PF03134">
    <property type="entry name" value="TB2_DP1_HVA22"/>
    <property type="match status" value="1"/>
</dbReference>
<reference evidence="2 3" key="1">
    <citation type="submission" date="2015-04" db="EMBL/GenBank/DDBJ databases">
        <title>Complete genome sequence of Schizopora paradoxa KUC8140, a cosmopolitan wood degrader in East Asia.</title>
        <authorList>
            <consortium name="DOE Joint Genome Institute"/>
            <person name="Min B."/>
            <person name="Park H."/>
            <person name="Jang Y."/>
            <person name="Kim J.-J."/>
            <person name="Kim K.H."/>
            <person name="Pangilinan J."/>
            <person name="Lipzen A."/>
            <person name="Riley R."/>
            <person name="Grigoriev I.V."/>
            <person name="Spatafora J.W."/>
            <person name="Choi I.-G."/>
        </authorList>
    </citation>
    <scope>NUCLEOTIDE SEQUENCE [LARGE SCALE GENOMIC DNA]</scope>
    <source>
        <strain evidence="2 3">KUC8140</strain>
    </source>
</reference>
<feature type="region of interest" description="Disordered" evidence="1">
    <location>
        <begin position="153"/>
        <end position="232"/>
    </location>
</feature>
<sequence>MPVIVPILRVALLFLNVYDTFKTLKLPQRSARTGKRTVQATSQRKRNMKGCMCVWLVWCASIFLERILDNAIGIFMPFYNELKAVVFLFQLLTRTKATEPIYIHVLRPLIKPYVATLDYALDLLHGLGDFMLLVLSLPYHLLMDWWHPKQSHQVDSDSSDSNQDDPLDAGIPSVPVGSSGGQNTVGVRTRRSRPTSRPQSNAIAGPSSTRSTSRTNNIVPSKSDPTVQAVSV</sequence>
<evidence type="ECO:0000313" key="3">
    <source>
        <dbReference type="Proteomes" id="UP000053477"/>
    </source>
</evidence>
<feature type="compositionally biased region" description="Polar residues" evidence="1">
    <location>
        <begin position="216"/>
        <end position="232"/>
    </location>
</feature>
<gene>
    <name evidence="2" type="ORF">SCHPADRAFT_817421</name>
</gene>
<proteinExistence type="predicted"/>
<dbReference type="InterPro" id="IPR004345">
    <property type="entry name" value="TB2_DP1_HVA22"/>
</dbReference>
<dbReference type="Proteomes" id="UP000053477">
    <property type="component" value="Unassembled WGS sequence"/>
</dbReference>
<evidence type="ECO:0000256" key="1">
    <source>
        <dbReference type="SAM" id="MobiDB-lite"/>
    </source>
</evidence>
<accession>A0A0H2S6Q0</accession>
<dbReference type="AlphaFoldDB" id="A0A0H2S6Q0"/>
<evidence type="ECO:0000313" key="2">
    <source>
        <dbReference type="EMBL" id="KLO19945.1"/>
    </source>
</evidence>
<organism evidence="2 3">
    <name type="scientific">Schizopora paradoxa</name>
    <dbReference type="NCBI Taxonomy" id="27342"/>
    <lineage>
        <taxon>Eukaryota</taxon>
        <taxon>Fungi</taxon>
        <taxon>Dikarya</taxon>
        <taxon>Basidiomycota</taxon>
        <taxon>Agaricomycotina</taxon>
        <taxon>Agaricomycetes</taxon>
        <taxon>Hymenochaetales</taxon>
        <taxon>Schizoporaceae</taxon>
        <taxon>Schizopora</taxon>
    </lineage>
</organism>
<evidence type="ECO:0008006" key="4">
    <source>
        <dbReference type="Google" id="ProtNLM"/>
    </source>
</evidence>
<keyword evidence="3" id="KW-1185">Reference proteome</keyword>
<protein>
    <recommendedName>
        <fullName evidence="4">Protein YOP1</fullName>
    </recommendedName>
</protein>
<dbReference type="STRING" id="27342.A0A0H2S6Q0"/>
<dbReference type="OrthoDB" id="434647at2759"/>
<name>A0A0H2S6Q0_9AGAM</name>
<dbReference type="InParanoid" id="A0A0H2S6Q0"/>